<dbReference type="GeneID" id="187798"/>
<dbReference type="HOGENOM" id="CLU_467883_0_0_1"/>
<dbReference type="Proteomes" id="UP000001940">
    <property type="component" value="Chromosome IV"/>
</dbReference>
<dbReference type="PeptideAtlas" id="Q21923"/>
<dbReference type="InParanoid" id="Q21923"/>
<dbReference type="AGR" id="WB:WBGene00011236"/>
<evidence type="ECO:0000313" key="1">
    <source>
        <dbReference type="EMBL" id="CAA94366.2"/>
    </source>
</evidence>
<dbReference type="ExpressionAtlas" id="Q21923">
    <property type="expression patterns" value="baseline and differential"/>
</dbReference>
<evidence type="ECO:0000313" key="2">
    <source>
        <dbReference type="Proteomes" id="UP000001940"/>
    </source>
</evidence>
<dbReference type="AlphaFoldDB" id="Q21923"/>
<organism evidence="1 2">
    <name type="scientific">Caenorhabditis elegans</name>
    <dbReference type="NCBI Taxonomy" id="6239"/>
    <lineage>
        <taxon>Eukaryota</taxon>
        <taxon>Metazoa</taxon>
        <taxon>Ecdysozoa</taxon>
        <taxon>Nematoda</taxon>
        <taxon>Chromadorea</taxon>
        <taxon>Rhabditida</taxon>
        <taxon>Rhabditina</taxon>
        <taxon>Rhabditomorpha</taxon>
        <taxon>Rhabditoidea</taxon>
        <taxon>Rhabditidae</taxon>
        <taxon>Peloderinae</taxon>
        <taxon>Caenorhabditis</taxon>
    </lineage>
</organism>
<proteinExistence type="predicted"/>
<dbReference type="UCSC" id="R11A8.1">
    <property type="organism name" value="c. elegans"/>
</dbReference>
<name>Q21923_CAEEL</name>
<dbReference type="Bgee" id="WBGene00011236">
    <property type="expression patterns" value="Expressed in germ line (C elegans) and 3 other cell types or tissues"/>
</dbReference>
<reference evidence="1 2" key="1">
    <citation type="journal article" date="1998" name="Science">
        <title>Genome sequence of the nematode C. elegans: a platform for investigating biology.</title>
        <authorList>
            <consortium name="The C. elegans sequencing consortium"/>
            <person name="Sulson J.E."/>
            <person name="Waterston R."/>
        </authorList>
    </citation>
    <scope>NUCLEOTIDE SEQUENCE [LARGE SCALE GENOMIC DNA]</scope>
    <source>
        <strain evidence="1 2">Bristol N2</strain>
    </source>
</reference>
<evidence type="ECO:0000313" key="3">
    <source>
        <dbReference type="WormBase" id="R11A8.1a"/>
    </source>
</evidence>
<accession>Q21923</accession>
<dbReference type="eggNOG" id="ENOG502RWBF">
    <property type="taxonomic scope" value="Eukaryota"/>
</dbReference>
<dbReference type="CTD" id="187798"/>
<dbReference type="EMBL" id="BX284604">
    <property type="protein sequence ID" value="CAA94366.2"/>
    <property type="molecule type" value="Genomic_DNA"/>
</dbReference>
<dbReference type="STRING" id="6239.R11A8.1.1"/>
<dbReference type="PaxDb" id="6239-R11A8.1"/>
<gene>
    <name evidence="1" type="ORF">CELE_R11A8.1</name>
    <name evidence="1 3" type="ORF">R11A8.1</name>
</gene>
<protein>
    <submittedName>
        <fullName evidence="1">DH domain-containing protein</fullName>
    </submittedName>
</protein>
<dbReference type="WormBase" id="R11A8.1a">
    <property type="protein sequence ID" value="CE43620"/>
    <property type="gene ID" value="WBGene00011236"/>
</dbReference>
<dbReference type="RefSeq" id="NP_501909.2">
    <property type="nucleotide sequence ID" value="NM_069508.2"/>
</dbReference>
<sequence>MNSEKKGFNVYPKKENLQIINASQVPSSQSTRQSGVTTFYDRDSYNGKTITYTSSAPKKKRTPLRFTYSPERTYSVKKAKSRKSDAASTKVTPARNIKRRFSPAPKEVEAKLRNIDRSRDRVLQMSLDSSGPIHYFQDSKDLEILFGTKYQDESNENNSDVEEIIENSNACYEETISERGNEFDDCLPGCSNSHLPNYDHVENNYLPTANSFHSEEKFPQDYTAWDSGDNFYDDFSFLEQVGHEEVVETSYGDGYQEDEIIESTCTFTETAKDFQAANKHQTFSKQENVEDTIFEDMDQSDNQEKSELLDEVENVEATANELEKLDVSIDLELNILSSEQPRDESRSVVLYEKKYYCENADLDMLIKRIRLLDCFDKSHTDFLLPLLQLAGNDKISEVYEIEKFYVEQFIPALENWTNYRENPTEFFDTNADKFEEYYENEMKIETPLSPNPEIFPFQIELRNRKKIEKEIADVAENQIRRIEENFRNPFIAPFAFFPYQNNFQMAPQNVPGPSLYNPYPVQANPAPNIPFNVYQNIPFNLYFNSYTPFVNPFLNPFPFPFPNNLNVPDLSNLGSFNPNINFK</sequence>
<keyword evidence="2" id="KW-1185">Reference proteome</keyword>